<reference evidence="1 2" key="1">
    <citation type="submission" date="2019-06" db="EMBL/GenBank/DDBJ databases">
        <title>Draft genomes of female and male turbot (Scophthalmus maximus).</title>
        <authorList>
            <person name="Xu H."/>
            <person name="Xu X.-W."/>
            <person name="Shao C."/>
            <person name="Chen S."/>
        </authorList>
    </citation>
    <scope>NUCLEOTIDE SEQUENCE [LARGE SCALE GENOMIC DNA]</scope>
    <source>
        <strain evidence="1">Ysfricsl-2016a</strain>
        <tissue evidence="1">Blood</tissue>
    </source>
</reference>
<dbReference type="Proteomes" id="UP000438429">
    <property type="component" value="Unassembled WGS sequence"/>
</dbReference>
<dbReference type="SUPFAM" id="SSF53067">
    <property type="entry name" value="Actin-like ATPase domain"/>
    <property type="match status" value="1"/>
</dbReference>
<comment type="caution">
    <text evidence="1">The sequence shown here is derived from an EMBL/GenBank/DDBJ whole genome shotgun (WGS) entry which is preliminary data.</text>
</comment>
<evidence type="ECO:0000313" key="2">
    <source>
        <dbReference type="Proteomes" id="UP000438429"/>
    </source>
</evidence>
<dbReference type="EMBL" id="VEVO01000022">
    <property type="protein sequence ID" value="KAF0023447.1"/>
    <property type="molecule type" value="Genomic_DNA"/>
</dbReference>
<evidence type="ECO:0000313" key="1">
    <source>
        <dbReference type="EMBL" id="KAF0023447.1"/>
    </source>
</evidence>
<proteinExistence type="predicted"/>
<dbReference type="InterPro" id="IPR043129">
    <property type="entry name" value="ATPase_NBD"/>
</dbReference>
<gene>
    <name evidence="1" type="ORF">F2P81_024077</name>
</gene>
<organism evidence="1 2">
    <name type="scientific">Scophthalmus maximus</name>
    <name type="common">Turbot</name>
    <name type="synonym">Psetta maxima</name>
    <dbReference type="NCBI Taxonomy" id="52904"/>
    <lineage>
        <taxon>Eukaryota</taxon>
        <taxon>Metazoa</taxon>
        <taxon>Chordata</taxon>
        <taxon>Craniata</taxon>
        <taxon>Vertebrata</taxon>
        <taxon>Euteleostomi</taxon>
        <taxon>Actinopterygii</taxon>
        <taxon>Neopterygii</taxon>
        <taxon>Teleostei</taxon>
        <taxon>Neoteleostei</taxon>
        <taxon>Acanthomorphata</taxon>
        <taxon>Carangaria</taxon>
        <taxon>Pleuronectiformes</taxon>
        <taxon>Pleuronectoidei</taxon>
        <taxon>Scophthalmidae</taxon>
        <taxon>Scophthalmus</taxon>
    </lineage>
</organism>
<protein>
    <submittedName>
        <fullName evidence="1">Uncharacterized protein</fullName>
    </submittedName>
</protein>
<name>A0A6A4RT14_SCOMX</name>
<accession>A0A6A4RT14</accession>
<sequence length="300" mass="33429">MRSTAELEIVREMKEKCCCVALNYEAELSRGGLSCGETHYTMPDGQIVTLCTERFSCICDKTSNLGFDSPFLHECCVDSSNVCRFTFRSSHVARDEVITAVKFHTNPKPAAAAVSDLSSEKPEVQTQLDLTSEEFESGIGAGVKPVAVAVPFGVAGSHLPEAKVDELEVTDCMTQEYIGHKLHMDQNEKLVMFGVTHVLAVDGFSKKIVSHSTMPVKNNLIIYEEVYRPAVLSYGLWDQVKVDCGREFYLMLFMQEKLAEYRQHLQSFSNCEQCQAGPHSHVASRGVLRISHPTSAYKMR</sequence>
<dbReference type="Gene3D" id="3.90.640.10">
    <property type="entry name" value="Actin, Chain A, domain 4"/>
    <property type="match status" value="1"/>
</dbReference>
<dbReference type="AlphaFoldDB" id="A0A6A4RT14"/>